<feature type="chain" id="PRO_5041772114" description="Peroxidase" evidence="6">
    <location>
        <begin position="20"/>
        <end position="524"/>
    </location>
</feature>
<evidence type="ECO:0000256" key="3">
    <source>
        <dbReference type="ARBA" id="ARBA00022559"/>
    </source>
</evidence>
<evidence type="ECO:0000256" key="4">
    <source>
        <dbReference type="ARBA" id="ARBA00022617"/>
    </source>
</evidence>
<dbReference type="AlphaFoldDB" id="A0AAD9S273"/>
<gene>
    <name evidence="8" type="ORF">N8I77_013463</name>
</gene>
<evidence type="ECO:0000256" key="6">
    <source>
        <dbReference type="RuleBase" id="RU363051"/>
    </source>
</evidence>
<dbReference type="PRINTS" id="PR00458">
    <property type="entry name" value="PEROXIDASE"/>
</dbReference>
<evidence type="ECO:0000259" key="7">
    <source>
        <dbReference type="PROSITE" id="PS50873"/>
    </source>
</evidence>
<keyword evidence="5 6" id="KW-0560">Oxidoreductase</keyword>
<protein>
    <recommendedName>
        <fullName evidence="6">Peroxidase</fullName>
        <ecNumber evidence="6">1.11.1.-</ecNumber>
    </recommendedName>
</protein>
<name>A0AAD9S273_PHOAM</name>
<dbReference type="GO" id="GO:0042744">
    <property type="term" value="P:hydrogen peroxide catabolic process"/>
    <property type="evidence" value="ECO:0007669"/>
    <property type="project" value="TreeGrafter"/>
</dbReference>
<evidence type="ECO:0000256" key="2">
    <source>
        <dbReference type="ARBA" id="ARBA00005997"/>
    </source>
</evidence>
<dbReference type="GO" id="GO:0000302">
    <property type="term" value="P:response to reactive oxygen species"/>
    <property type="evidence" value="ECO:0007669"/>
    <property type="project" value="TreeGrafter"/>
</dbReference>
<dbReference type="PROSITE" id="PS50873">
    <property type="entry name" value="PEROXIDASE_4"/>
    <property type="match status" value="1"/>
</dbReference>
<keyword evidence="4" id="KW-0349">Heme</keyword>
<dbReference type="PANTHER" id="PTHR31356">
    <property type="entry name" value="THYLAKOID LUMENAL 29 KDA PROTEIN, CHLOROPLASTIC-RELATED"/>
    <property type="match status" value="1"/>
</dbReference>
<dbReference type="GO" id="GO:0004601">
    <property type="term" value="F:peroxidase activity"/>
    <property type="evidence" value="ECO:0007669"/>
    <property type="project" value="UniProtKB-KW"/>
</dbReference>
<dbReference type="SUPFAM" id="SSF48113">
    <property type="entry name" value="Heme-dependent peroxidases"/>
    <property type="match status" value="1"/>
</dbReference>
<keyword evidence="4" id="KW-0479">Metal-binding</keyword>
<dbReference type="GO" id="GO:0020037">
    <property type="term" value="F:heme binding"/>
    <property type="evidence" value="ECO:0007669"/>
    <property type="project" value="UniProtKB-UniRule"/>
</dbReference>
<keyword evidence="3 6" id="KW-0575">Peroxidase</keyword>
<keyword evidence="6" id="KW-0732">Signal</keyword>
<feature type="domain" description="Plant heme peroxidase family profile" evidence="7">
    <location>
        <begin position="54"/>
        <end position="348"/>
    </location>
</feature>
<dbReference type="InterPro" id="IPR002207">
    <property type="entry name" value="Peroxidase_I"/>
</dbReference>
<dbReference type="InterPro" id="IPR002016">
    <property type="entry name" value="Haem_peroxidase"/>
</dbReference>
<dbReference type="GO" id="GO:0046872">
    <property type="term" value="F:metal ion binding"/>
    <property type="evidence" value="ECO:0007669"/>
    <property type="project" value="UniProtKB-UniRule"/>
</dbReference>
<reference evidence="8" key="1">
    <citation type="submission" date="2023-06" db="EMBL/GenBank/DDBJ databases">
        <authorList>
            <person name="Noh H."/>
        </authorList>
    </citation>
    <scope>NUCLEOTIDE SEQUENCE</scope>
    <source>
        <strain evidence="8">DUCC20226</strain>
    </source>
</reference>
<accession>A0AAD9S273</accession>
<dbReference type="InterPro" id="IPR044831">
    <property type="entry name" value="Ccp1-like"/>
</dbReference>
<comment type="similarity">
    <text evidence="2">Belongs to the peroxidase family. Cytochrome c peroxidase subfamily.</text>
</comment>
<dbReference type="Gene3D" id="1.10.520.10">
    <property type="match status" value="1"/>
</dbReference>
<evidence type="ECO:0000256" key="5">
    <source>
        <dbReference type="ARBA" id="ARBA00023002"/>
    </source>
</evidence>
<dbReference type="Pfam" id="PF00141">
    <property type="entry name" value="peroxidase"/>
    <property type="match status" value="1"/>
</dbReference>
<evidence type="ECO:0000256" key="1">
    <source>
        <dbReference type="ARBA" id="ARBA00003917"/>
    </source>
</evidence>
<dbReference type="Gene3D" id="1.10.420.10">
    <property type="entry name" value="Peroxidase, domain 2"/>
    <property type="match status" value="1"/>
</dbReference>
<organism evidence="8 9">
    <name type="scientific">Phomopsis amygdali</name>
    <name type="common">Fusicoccum amygdali</name>
    <dbReference type="NCBI Taxonomy" id="1214568"/>
    <lineage>
        <taxon>Eukaryota</taxon>
        <taxon>Fungi</taxon>
        <taxon>Dikarya</taxon>
        <taxon>Ascomycota</taxon>
        <taxon>Pezizomycotina</taxon>
        <taxon>Sordariomycetes</taxon>
        <taxon>Sordariomycetidae</taxon>
        <taxon>Diaporthales</taxon>
        <taxon>Diaporthaceae</taxon>
        <taxon>Diaporthe</taxon>
    </lineage>
</organism>
<dbReference type="GO" id="GO:0034599">
    <property type="term" value="P:cellular response to oxidative stress"/>
    <property type="evidence" value="ECO:0007669"/>
    <property type="project" value="InterPro"/>
</dbReference>
<dbReference type="PANTHER" id="PTHR31356:SF53">
    <property type="entry name" value="HEME PEROXIDASE"/>
    <property type="match status" value="1"/>
</dbReference>
<evidence type="ECO:0000313" key="9">
    <source>
        <dbReference type="Proteomes" id="UP001265746"/>
    </source>
</evidence>
<feature type="signal peptide" evidence="6">
    <location>
        <begin position="1"/>
        <end position="19"/>
    </location>
</feature>
<dbReference type="EMBL" id="JAUJFL010000011">
    <property type="protein sequence ID" value="KAK2596582.1"/>
    <property type="molecule type" value="Genomic_DNA"/>
</dbReference>
<dbReference type="PRINTS" id="PR00459">
    <property type="entry name" value="ASPEROXIDASE"/>
</dbReference>
<evidence type="ECO:0000313" key="8">
    <source>
        <dbReference type="EMBL" id="KAK2596582.1"/>
    </source>
</evidence>
<dbReference type="Proteomes" id="UP001265746">
    <property type="component" value="Unassembled WGS sequence"/>
</dbReference>
<proteinExistence type="inferred from homology"/>
<keyword evidence="4" id="KW-0408">Iron</keyword>
<dbReference type="InterPro" id="IPR010255">
    <property type="entry name" value="Haem_peroxidase_sf"/>
</dbReference>
<comment type="caution">
    <text evidence="8">The sequence shown here is derived from an EMBL/GenBank/DDBJ whole genome shotgun (WGS) entry which is preliminary data.</text>
</comment>
<dbReference type="EC" id="1.11.1.-" evidence="6"/>
<sequence length="524" mass="55152">MHLQTSLITSALVINATLAAFYYPNPQAAFLEHILVDNWGAYASNFSAAITPCDNYVTEVGEPAVKSGRTTAAQWMRVAFHDFVTADVEAGTGGIDASIGFETERGENSGSAFNDSFTFWAPFVNDAVSMADLVAIGTVMSMGLCGGQEVPYRPGRIDALQADPTEGVPAPETNLEETLAFFERAGFNRDDSIGLTACGHTMGSVHHGGFPDVVPESAVTPNNTNGGSNFDTTRAVFDAKVVHEYIDWSGNRGGPLVTTANITTRSDLRLYESDGNATMQSLYDMGDAFVGTCVDLMGRMINTVPSGVKLEAPISPMEVKPINVTFDIDSRGKLEFSGKIRVLTSAGDIAPPIQVSLVANDSDYGLITLESEPGTGSSVYGNTTYYSLSIPVDQDKAYTALKVGGIGAPPTTFPVQNDVFMVPSQTTIEGMKVNITVAARPGQLSSAAEVAISAPVRQQGTLAPKITKHSLRLQGAGIQEPGYQLWTGSIDLGVAVTGAVGMSVDDGGGAVRDVLYLSAGVAGW</sequence>
<comment type="function">
    <text evidence="1">Destroys radicals which are normally produced within the cells and which are toxic to biological systems.</text>
</comment>
<keyword evidence="9" id="KW-1185">Reference proteome</keyword>